<keyword evidence="4" id="KW-1185">Reference proteome</keyword>
<feature type="compositionally biased region" description="Polar residues" evidence="2">
    <location>
        <begin position="114"/>
        <end position="124"/>
    </location>
</feature>
<feature type="region of interest" description="Disordered" evidence="2">
    <location>
        <begin position="239"/>
        <end position="263"/>
    </location>
</feature>
<protein>
    <submittedName>
        <fullName evidence="3">SH2D2A</fullName>
    </submittedName>
</protein>
<dbReference type="GO" id="GO:0005737">
    <property type="term" value="C:cytoplasm"/>
    <property type="evidence" value="ECO:0007669"/>
    <property type="project" value="TreeGrafter"/>
</dbReference>
<dbReference type="EMBL" id="MKHE01000020">
    <property type="protein sequence ID" value="OWK04924.1"/>
    <property type="molecule type" value="Genomic_DNA"/>
</dbReference>
<evidence type="ECO:0000313" key="4">
    <source>
        <dbReference type="Proteomes" id="UP000242450"/>
    </source>
</evidence>
<comment type="caution">
    <text evidence="3">The sequence shown here is derived from an EMBL/GenBank/DDBJ whole genome shotgun (WGS) entry which is preliminary data.</text>
</comment>
<keyword evidence="1" id="KW-0727">SH2 domain</keyword>
<proteinExistence type="predicted"/>
<feature type="compositionally biased region" description="Basic and acidic residues" evidence="2">
    <location>
        <begin position="201"/>
        <end position="212"/>
    </location>
</feature>
<evidence type="ECO:0000313" key="3">
    <source>
        <dbReference type="EMBL" id="OWK04924.1"/>
    </source>
</evidence>
<feature type="compositionally biased region" description="Pro residues" evidence="2">
    <location>
        <begin position="159"/>
        <end position="169"/>
    </location>
</feature>
<dbReference type="PANTHER" id="PTHR14388:SF9">
    <property type="entry name" value="SH2 DOMAIN-CONTAINING PROTEIN 2A"/>
    <property type="match status" value="1"/>
</dbReference>
<evidence type="ECO:0000256" key="2">
    <source>
        <dbReference type="SAM" id="MobiDB-lite"/>
    </source>
</evidence>
<feature type="region of interest" description="Disordered" evidence="2">
    <location>
        <begin position="92"/>
        <end position="212"/>
    </location>
</feature>
<gene>
    <name evidence="3" type="ORF">Celaphus_00001882</name>
</gene>
<dbReference type="Proteomes" id="UP000242450">
    <property type="component" value="Chromosome 20"/>
</dbReference>
<evidence type="ECO:0000256" key="1">
    <source>
        <dbReference type="ARBA" id="ARBA00022999"/>
    </source>
</evidence>
<accession>A0A212CGG0</accession>
<name>A0A212CGG0_CEREH</name>
<reference evidence="3 4" key="1">
    <citation type="journal article" date="2018" name="Mol. Genet. Genomics">
        <title>The red deer Cervus elaphus genome CerEla1.0: sequencing, annotating, genes, and chromosomes.</title>
        <authorList>
            <person name="Bana N.A."/>
            <person name="Nyiri A."/>
            <person name="Nagy J."/>
            <person name="Frank K."/>
            <person name="Nagy T."/>
            <person name="Steger V."/>
            <person name="Schiller M."/>
            <person name="Lakatos P."/>
            <person name="Sugar L."/>
            <person name="Horn P."/>
            <person name="Barta E."/>
            <person name="Orosz L."/>
        </authorList>
    </citation>
    <scope>NUCLEOTIDE SEQUENCE [LARGE SCALE GENOMIC DNA]</scope>
    <source>
        <strain evidence="3">Hungarian</strain>
    </source>
</reference>
<dbReference type="AlphaFoldDB" id="A0A212CGG0"/>
<organism evidence="3 4">
    <name type="scientific">Cervus elaphus hippelaphus</name>
    <name type="common">European red deer</name>
    <dbReference type="NCBI Taxonomy" id="46360"/>
    <lineage>
        <taxon>Eukaryota</taxon>
        <taxon>Metazoa</taxon>
        <taxon>Chordata</taxon>
        <taxon>Craniata</taxon>
        <taxon>Vertebrata</taxon>
        <taxon>Euteleostomi</taxon>
        <taxon>Mammalia</taxon>
        <taxon>Eutheria</taxon>
        <taxon>Laurasiatheria</taxon>
        <taxon>Artiodactyla</taxon>
        <taxon>Ruminantia</taxon>
        <taxon>Pecora</taxon>
        <taxon>Cervidae</taxon>
        <taxon>Cervinae</taxon>
        <taxon>Cervus</taxon>
    </lineage>
</organism>
<dbReference type="OrthoDB" id="6108017at2759"/>
<dbReference type="PANTHER" id="PTHR14388">
    <property type="entry name" value="T CELL-SPECIFIC ADAPTER PROTEIN TSAD"/>
    <property type="match status" value="1"/>
</dbReference>
<sequence>MQAPLQAPGAACNPKDVGKEEVPREEALILQAETRAWFQKTQAHELLQHGAAPIWFHGFITRRVENGLAGQDDAGGGDGFRRPEQDQQLWAGRTWADTPEPAGLSLRTEESDFGSKSQDSQFQYSPILKNERSTAPTQKDGAGEPKQLQPEVYTSSAPRPRPTLPPKPSNPIYNEPDEPIDFYAMGRGSPGEAPSNIYAEVEVREPDSRSQDPRCILRHEVLRKCQSRPVLGSQNLHSENSLAEQGPTVPHQPLPRWGHTLPHNLSRQVLQDRGQAWLPLGPPQ</sequence>